<feature type="region of interest" description="Disordered" evidence="2">
    <location>
        <begin position="90"/>
        <end position="162"/>
    </location>
</feature>
<gene>
    <name evidence="3" type="ORF">B0H63DRAFT_273999</name>
</gene>
<evidence type="ECO:0000256" key="2">
    <source>
        <dbReference type="SAM" id="MobiDB-lite"/>
    </source>
</evidence>
<proteinExistence type="predicted"/>
<evidence type="ECO:0000256" key="1">
    <source>
        <dbReference type="ARBA" id="ARBA00093634"/>
    </source>
</evidence>
<organism evidence="3 4">
    <name type="scientific">Podospora didyma</name>
    <dbReference type="NCBI Taxonomy" id="330526"/>
    <lineage>
        <taxon>Eukaryota</taxon>
        <taxon>Fungi</taxon>
        <taxon>Dikarya</taxon>
        <taxon>Ascomycota</taxon>
        <taxon>Pezizomycotina</taxon>
        <taxon>Sordariomycetes</taxon>
        <taxon>Sordariomycetidae</taxon>
        <taxon>Sordariales</taxon>
        <taxon>Podosporaceae</taxon>
        <taxon>Podospora</taxon>
    </lineage>
</organism>
<evidence type="ECO:0000313" key="4">
    <source>
        <dbReference type="Proteomes" id="UP001285441"/>
    </source>
</evidence>
<comment type="caution">
    <text evidence="3">The sequence shown here is derived from an EMBL/GenBank/DDBJ whole genome shotgun (WGS) entry which is preliminary data.</text>
</comment>
<dbReference type="GO" id="GO:0070072">
    <property type="term" value="P:vacuolar proton-transporting V-type ATPase complex assembly"/>
    <property type="evidence" value="ECO:0007669"/>
    <property type="project" value="InterPro"/>
</dbReference>
<dbReference type="Pfam" id="PF21730">
    <property type="entry name" value="Vma22_CCDC115"/>
    <property type="match status" value="1"/>
</dbReference>
<sequence length="239" mass="26742">MAASGDSTIDSLLQRYLALLDEYTQLRTSLNTLQSGLYQNLARANFSAERGIRKYGQDYYDERMQAMRRVEATTNTKGAFPTFAVIRHEEEGSSFTPPPPPAPAEPAAGEDGSDEKTDSRSTESSTSEKHGKDRGGGNNNDGKPRQQPHKTKRPSSDPLRWFGFLTPMPLRLAQGQAIQAVEELIPRLASVSAEMADVEVEVRRARKKRIKANAAEEKKRRQQMEHMQTRAQEPLRGIE</sequence>
<feature type="compositionally biased region" description="Basic and acidic residues" evidence="2">
    <location>
        <begin position="114"/>
        <end position="135"/>
    </location>
</feature>
<protein>
    <recommendedName>
        <fullName evidence="1">Vacuolar ATPase assembly protein VMA22</fullName>
    </recommendedName>
</protein>
<dbReference type="GO" id="GO:0051082">
    <property type="term" value="F:unfolded protein binding"/>
    <property type="evidence" value="ECO:0007669"/>
    <property type="project" value="TreeGrafter"/>
</dbReference>
<accession>A0AAE0KEM6</accession>
<feature type="compositionally biased region" description="Basic and acidic residues" evidence="2">
    <location>
        <begin position="214"/>
        <end position="228"/>
    </location>
</feature>
<reference evidence="3" key="1">
    <citation type="journal article" date="2023" name="Mol. Phylogenet. Evol.">
        <title>Genome-scale phylogeny and comparative genomics of the fungal order Sordariales.</title>
        <authorList>
            <person name="Hensen N."/>
            <person name="Bonometti L."/>
            <person name="Westerberg I."/>
            <person name="Brannstrom I.O."/>
            <person name="Guillou S."/>
            <person name="Cros-Aarteil S."/>
            <person name="Calhoun S."/>
            <person name="Haridas S."/>
            <person name="Kuo A."/>
            <person name="Mondo S."/>
            <person name="Pangilinan J."/>
            <person name="Riley R."/>
            <person name="LaButti K."/>
            <person name="Andreopoulos B."/>
            <person name="Lipzen A."/>
            <person name="Chen C."/>
            <person name="Yan M."/>
            <person name="Daum C."/>
            <person name="Ng V."/>
            <person name="Clum A."/>
            <person name="Steindorff A."/>
            <person name="Ohm R.A."/>
            <person name="Martin F."/>
            <person name="Silar P."/>
            <person name="Natvig D.O."/>
            <person name="Lalanne C."/>
            <person name="Gautier V."/>
            <person name="Ament-Velasquez S.L."/>
            <person name="Kruys A."/>
            <person name="Hutchinson M.I."/>
            <person name="Powell A.J."/>
            <person name="Barry K."/>
            <person name="Miller A.N."/>
            <person name="Grigoriev I.V."/>
            <person name="Debuchy R."/>
            <person name="Gladieux P."/>
            <person name="Hiltunen Thoren M."/>
            <person name="Johannesson H."/>
        </authorList>
    </citation>
    <scope>NUCLEOTIDE SEQUENCE</scope>
    <source>
        <strain evidence="3">CBS 232.78</strain>
    </source>
</reference>
<evidence type="ECO:0000313" key="3">
    <source>
        <dbReference type="EMBL" id="KAK3375279.1"/>
    </source>
</evidence>
<dbReference type="EMBL" id="JAULSW010000007">
    <property type="protein sequence ID" value="KAK3375279.1"/>
    <property type="molecule type" value="Genomic_DNA"/>
</dbReference>
<dbReference type="PANTHER" id="PTHR31996">
    <property type="entry name" value="COILED-COIL DOMAIN-CONTAINING PROTEIN 115"/>
    <property type="match status" value="1"/>
</dbReference>
<dbReference type="PANTHER" id="PTHR31996:SF2">
    <property type="entry name" value="COILED-COIL DOMAIN-CONTAINING PROTEIN 115"/>
    <property type="match status" value="1"/>
</dbReference>
<dbReference type="Proteomes" id="UP001285441">
    <property type="component" value="Unassembled WGS sequence"/>
</dbReference>
<dbReference type="AlphaFoldDB" id="A0AAE0KEM6"/>
<name>A0AAE0KEM6_9PEZI</name>
<dbReference type="GO" id="GO:1990871">
    <property type="term" value="C:Vma12-Vma22 assembly complex"/>
    <property type="evidence" value="ECO:0007669"/>
    <property type="project" value="TreeGrafter"/>
</dbReference>
<feature type="region of interest" description="Disordered" evidence="2">
    <location>
        <begin position="211"/>
        <end position="239"/>
    </location>
</feature>
<reference evidence="3" key="2">
    <citation type="submission" date="2023-06" db="EMBL/GenBank/DDBJ databases">
        <authorList>
            <consortium name="Lawrence Berkeley National Laboratory"/>
            <person name="Haridas S."/>
            <person name="Hensen N."/>
            <person name="Bonometti L."/>
            <person name="Westerberg I."/>
            <person name="Brannstrom I.O."/>
            <person name="Guillou S."/>
            <person name="Cros-Aarteil S."/>
            <person name="Calhoun S."/>
            <person name="Kuo A."/>
            <person name="Mondo S."/>
            <person name="Pangilinan J."/>
            <person name="Riley R."/>
            <person name="LaButti K."/>
            <person name="Andreopoulos B."/>
            <person name="Lipzen A."/>
            <person name="Chen C."/>
            <person name="Yanf M."/>
            <person name="Daum C."/>
            <person name="Ng V."/>
            <person name="Clum A."/>
            <person name="Steindorff A."/>
            <person name="Ohm R."/>
            <person name="Martin F."/>
            <person name="Silar P."/>
            <person name="Natvig D."/>
            <person name="Lalanne C."/>
            <person name="Gautier V."/>
            <person name="Ament-velasquez S.L."/>
            <person name="Kruys A."/>
            <person name="Hutchinson M.I."/>
            <person name="Powell A.J."/>
            <person name="Barry K."/>
            <person name="Miller A.N."/>
            <person name="Grigoriev I.V."/>
            <person name="Debuchy R."/>
            <person name="Gladieux P."/>
            <person name="Thoren M.H."/>
            <person name="Johannesson H."/>
        </authorList>
    </citation>
    <scope>NUCLEOTIDE SEQUENCE</scope>
    <source>
        <strain evidence="3">CBS 232.78</strain>
    </source>
</reference>
<dbReference type="InterPro" id="IPR040357">
    <property type="entry name" value="Vma22/CCDC115"/>
</dbReference>
<keyword evidence="4" id="KW-1185">Reference proteome</keyword>